<dbReference type="EMBL" id="KV784355">
    <property type="protein sequence ID" value="OEU20013.1"/>
    <property type="molecule type" value="Genomic_DNA"/>
</dbReference>
<reference evidence="2 3" key="1">
    <citation type="submission" date="2016-09" db="EMBL/GenBank/DDBJ databases">
        <title>Extensive genetic diversity and differential bi-allelic expression allows diatom success in the polar Southern Ocean.</title>
        <authorList>
            <consortium name="DOE Joint Genome Institute"/>
            <person name="Mock T."/>
            <person name="Otillar R.P."/>
            <person name="Strauss J."/>
            <person name="Dupont C."/>
            <person name="Frickenhaus S."/>
            <person name="Maumus F."/>
            <person name="Mcmullan M."/>
            <person name="Sanges R."/>
            <person name="Schmutz J."/>
            <person name="Toseland A."/>
            <person name="Valas R."/>
            <person name="Veluchamy A."/>
            <person name="Ward B.J."/>
            <person name="Allen A."/>
            <person name="Barry K."/>
            <person name="Falciatore A."/>
            <person name="Ferrante M."/>
            <person name="Fortunato A.E."/>
            <person name="Gloeckner G."/>
            <person name="Gruber A."/>
            <person name="Hipkin R."/>
            <person name="Janech M."/>
            <person name="Kroth P."/>
            <person name="Leese F."/>
            <person name="Lindquist E."/>
            <person name="Lyon B.R."/>
            <person name="Martin J."/>
            <person name="Mayer C."/>
            <person name="Parker M."/>
            <person name="Quesneville H."/>
            <person name="Raymond J."/>
            <person name="Uhlig C."/>
            <person name="Valentin K.U."/>
            <person name="Worden A.Z."/>
            <person name="Armbrust E.V."/>
            <person name="Bowler C."/>
            <person name="Green B."/>
            <person name="Moulton V."/>
            <person name="Van Oosterhout C."/>
            <person name="Grigoriev I."/>
        </authorList>
    </citation>
    <scope>NUCLEOTIDE SEQUENCE [LARGE SCALE GENOMIC DNA]</scope>
    <source>
        <strain evidence="2 3">CCMP1102</strain>
    </source>
</reference>
<dbReference type="PANTHER" id="PTHR28532:SF1">
    <property type="entry name" value="ORAL CANCER OVEREXPRESSED 1"/>
    <property type="match status" value="1"/>
</dbReference>
<keyword evidence="3" id="KW-1185">Reference proteome</keyword>
<dbReference type="PANTHER" id="PTHR28532">
    <property type="entry name" value="GEO13458P1"/>
    <property type="match status" value="1"/>
</dbReference>
<sequence length="223" mass="24924">MESKARTNGDVLDGFYDDDIFDGRDIVSTAAATINVNDGTGEKEGLLTGYKDGRIIGQRNGIDYGMEIGFALGLIEAVRKKILCSSSSSSSFVDSVLLSVTKLEKAISEFPVDEDEIRRRLFRSGSSTDQKQSSREEYEDDDQEEEAYNNDSNNSEKEIDSKEEEEDVREILQRIRARCKVLTAKLGIPHHSLKNVMKPRLNESISNKNEGNDNSNGSLSQEW</sequence>
<evidence type="ECO:0000256" key="1">
    <source>
        <dbReference type="SAM" id="MobiDB-lite"/>
    </source>
</evidence>
<dbReference type="OrthoDB" id="48036at2759"/>
<dbReference type="InParanoid" id="A0A1E7FQE7"/>
<feature type="compositionally biased region" description="Acidic residues" evidence="1">
    <location>
        <begin position="137"/>
        <end position="148"/>
    </location>
</feature>
<evidence type="ECO:0000313" key="2">
    <source>
        <dbReference type="EMBL" id="OEU20013.1"/>
    </source>
</evidence>
<feature type="region of interest" description="Disordered" evidence="1">
    <location>
        <begin position="121"/>
        <end position="166"/>
    </location>
</feature>
<feature type="compositionally biased region" description="Polar residues" evidence="1">
    <location>
        <begin position="203"/>
        <end position="223"/>
    </location>
</feature>
<protein>
    <recommendedName>
        <fullName evidence="4">Essential protein Yae1 N-terminal domain-containing protein</fullName>
    </recommendedName>
</protein>
<accession>A0A1E7FQE7</accession>
<evidence type="ECO:0008006" key="4">
    <source>
        <dbReference type="Google" id="ProtNLM"/>
    </source>
</evidence>
<dbReference type="Proteomes" id="UP000095751">
    <property type="component" value="Unassembled WGS sequence"/>
</dbReference>
<proteinExistence type="predicted"/>
<organism evidence="2 3">
    <name type="scientific">Fragilariopsis cylindrus CCMP1102</name>
    <dbReference type="NCBI Taxonomy" id="635003"/>
    <lineage>
        <taxon>Eukaryota</taxon>
        <taxon>Sar</taxon>
        <taxon>Stramenopiles</taxon>
        <taxon>Ochrophyta</taxon>
        <taxon>Bacillariophyta</taxon>
        <taxon>Bacillariophyceae</taxon>
        <taxon>Bacillariophycidae</taxon>
        <taxon>Bacillariales</taxon>
        <taxon>Bacillariaceae</taxon>
        <taxon>Fragilariopsis</taxon>
    </lineage>
</organism>
<feature type="region of interest" description="Disordered" evidence="1">
    <location>
        <begin position="191"/>
        <end position="223"/>
    </location>
</feature>
<dbReference type="AlphaFoldDB" id="A0A1E7FQE7"/>
<evidence type="ECO:0000313" key="3">
    <source>
        <dbReference type="Proteomes" id="UP000095751"/>
    </source>
</evidence>
<dbReference type="KEGG" id="fcy:FRACYDRAFT_236075"/>
<dbReference type="InterPro" id="IPR052436">
    <property type="entry name" value="LTO1_adapter"/>
</dbReference>
<name>A0A1E7FQE7_9STRA</name>
<gene>
    <name evidence="2" type="ORF">FRACYDRAFT_236075</name>
</gene>